<reference evidence="4 5" key="1">
    <citation type="journal article" date="2019" name="Sci. Rep.">
        <title>Orb-weaving spider Araneus ventricosus genome elucidates the spidroin gene catalogue.</title>
        <authorList>
            <person name="Kono N."/>
            <person name="Nakamura H."/>
            <person name="Ohtoshi R."/>
            <person name="Moran D.A.P."/>
            <person name="Shinohara A."/>
            <person name="Yoshida Y."/>
            <person name="Fujiwara M."/>
            <person name="Mori M."/>
            <person name="Tomita M."/>
            <person name="Arakawa K."/>
        </authorList>
    </citation>
    <scope>NUCLEOTIDE SEQUENCE [LARGE SCALE GENOMIC DNA]</scope>
</reference>
<feature type="domain" description="RRM" evidence="3">
    <location>
        <begin position="165"/>
        <end position="238"/>
    </location>
</feature>
<dbReference type="EMBL" id="BGPR01001311">
    <property type="protein sequence ID" value="GBM50797.1"/>
    <property type="molecule type" value="Genomic_DNA"/>
</dbReference>
<evidence type="ECO:0000256" key="2">
    <source>
        <dbReference type="ARBA" id="ARBA00022884"/>
    </source>
</evidence>
<keyword evidence="2" id="KW-0694">RNA-binding</keyword>
<dbReference type="GO" id="GO:0003723">
    <property type="term" value="F:RNA binding"/>
    <property type="evidence" value="ECO:0007669"/>
    <property type="project" value="UniProtKB-KW"/>
</dbReference>
<dbReference type="PANTHER" id="PTHR13976">
    <property type="entry name" value="HETEROGENEOUS NUCLEAR RIBONUCLEOPROTEIN-RELATED"/>
    <property type="match status" value="1"/>
</dbReference>
<dbReference type="InterPro" id="IPR012677">
    <property type="entry name" value="Nucleotide-bd_a/b_plait_sf"/>
</dbReference>
<evidence type="ECO:0000256" key="1">
    <source>
        <dbReference type="ARBA" id="ARBA00022737"/>
    </source>
</evidence>
<dbReference type="Gene3D" id="3.30.70.330">
    <property type="match status" value="2"/>
</dbReference>
<feature type="domain" description="RRM" evidence="3">
    <location>
        <begin position="48"/>
        <end position="120"/>
    </location>
</feature>
<dbReference type="Proteomes" id="UP000499080">
    <property type="component" value="Unassembled WGS sequence"/>
</dbReference>
<gene>
    <name evidence="4" type="ORF">AVEN_137116_1</name>
</gene>
<evidence type="ECO:0000313" key="4">
    <source>
        <dbReference type="EMBL" id="GBM50797.1"/>
    </source>
</evidence>
<dbReference type="InterPro" id="IPR050666">
    <property type="entry name" value="ESRP"/>
</dbReference>
<comment type="caution">
    <text evidence="4">The sequence shown here is derived from an EMBL/GenBank/DDBJ whole genome shotgun (WGS) entry which is preliminary data.</text>
</comment>
<dbReference type="InterPro" id="IPR000504">
    <property type="entry name" value="RRM_dom"/>
</dbReference>
<dbReference type="AlphaFoldDB" id="A0A4Y2GC58"/>
<dbReference type="OrthoDB" id="431068at2759"/>
<dbReference type="SMART" id="SM00360">
    <property type="entry name" value="RRM"/>
    <property type="match status" value="2"/>
</dbReference>
<evidence type="ECO:0000259" key="3">
    <source>
        <dbReference type="SMART" id="SM00360"/>
    </source>
</evidence>
<keyword evidence="5" id="KW-1185">Reference proteome</keyword>
<dbReference type="SUPFAM" id="SSF54928">
    <property type="entry name" value="RNA-binding domain, RBD"/>
    <property type="match status" value="1"/>
</dbReference>
<dbReference type="InterPro" id="IPR035979">
    <property type="entry name" value="RBD_domain_sf"/>
</dbReference>
<accession>A0A4Y2GC58</accession>
<evidence type="ECO:0000313" key="5">
    <source>
        <dbReference type="Proteomes" id="UP000499080"/>
    </source>
</evidence>
<name>A0A4Y2GC58_ARAVE</name>
<proteinExistence type="predicted"/>
<dbReference type="Pfam" id="PF00076">
    <property type="entry name" value="RRM_1"/>
    <property type="match status" value="1"/>
</dbReference>
<protein>
    <recommendedName>
        <fullName evidence="3">RRM domain-containing protein</fullName>
    </recommendedName>
</protein>
<organism evidence="4 5">
    <name type="scientific">Araneus ventricosus</name>
    <name type="common">Orbweaver spider</name>
    <name type="synonym">Epeira ventricosa</name>
    <dbReference type="NCBI Taxonomy" id="182803"/>
    <lineage>
        <taxon>Eukaryota</taxon>
        <taxon>Metazoa</taxon>
        <taxon>Ecdysozoa</taxon>
        <taxon>Arthropoda</taxon>
        <taxon>Chelicerata</taxon>
        <taxon>Arachnida</taxon>
        <taxon>Araneae</taxon>
        <taxon>Araneomorphae</taxon>
        <taxon>Entelegynae</taxon>
        <taxon>Araneoidea</taxon>
        <taxon>Araneidae</taxon>
        <taxon>Araneus</taxon>
    </lineage>
</organism>
<sequence>MLARNLRNILKVYSHCCSSTSLDISKISHGINRNACLVRTYCDQSSHIVLMRGLEYETKEKDIIEFFKPLGITPKSVHLKCDGSGRVSGLCEVIFATHAEAVVAMRKKNAFMGNRFIRLTLKSFDTEGEKQKSGSMDINQLPSKDTINDLNIASNVQATYPLGHIVKMKNAPRRITDLAIYEFFWPVGSFPVSVKAHYDESGIRTGEFEVQFLSHNDAVRAMTKNNTYLTPPPTWHLVKKEKNCRRKPRIQSGLVGVVCIHVQHRWPSDLSHLPRKTRTQ</sequence>
<keyword evidence="1" id="KW-0677">Repeat</keyword>